<feature type="region of interest" description="Disordered" evidence="1">
    <location>
        <begin position="362"/>
        <end position="498"/>
    </location>
</feature>
<proteinExistence type="predicted"/>
<feature type="compositionally biased region" description="Low complexity" evidence="1">
    <location>
        <begin position="438"/>
        <end position="462"/>
    </location>
</feature>
<evidence type="ECO:0000313" key="3">
    <source>
        <dbReference type="EMBL" id="GAA1920301.1"/>
    </source>
</evidence>
<feature type="compositionally biased region" description="Gly residues" evidence="1">
    <location>
        <begin position="488"/>
        <end position="498"/>
    </location>
</feature>
<sequence length="498" mass="52103">MALVTIPRPDEVVGSATRAAGNLAHTVLYGGLADLRPMPRTLVSSGSRREVHHYRSLTVREQGDPVLLVPPLAAPARVFDLRRGCSLAEHLVVAGRPTYVVEYGDVSFRDRSLSIDPWVADVLPQAIRDVSAHAGRRGVHVVGWSLGGLFALLAAADSPDLPIASISLLGTPVDTRLVPMVAPLRPLLATSPGGVVDRASRLMGLAPKPAVRWASQLSAFQNLVTKPVAVATHLDDTEWLAQIEAVGAVRGRMAAYPGRSYGQLYHRFVRSADLREGRAEVDGRTVELAAVTAPVAVYAGATDGIAPVAAVRGVTSLLTGSRQVDVEIVPGGHLGLLTGRGARTTTWRSLDEWFDRWGTAAGSDDAALDRPASRTPARRTAARKTAATKTTARRAPATKAPATKAPTRKAPATKAPTKKATAKKATAKKATAKKATTKKSAATKKATTTRSTATRAPAKRAAGGSSDARGIGSNPERRYSSRASRGLSGSGPGSSSGS</sequence>
<protein>
    <recommendedName>
        <fullName evidence="2">AB hydrolase-1 domain-containing protein</fullName>
    </recommendedName>
</protein>
<dbReference type="SUPFAM" id="SSF53474">
    <property type="entry name" value="alpha/beta-Hydrolases"/>
    <property type="match status" value="1"/>
</dbReference>
<feature type="compositionally biased region" description="Low complexity" evidence="1">
    <location>
        <begin position="383"/>
        <end position="415"/>
    </location>
</feature>
<dbReference type="InterPro" id="IPR029058">
    <property type="entry name" value="AB_hydrolase_fold"/>
</dbReference>
<evidence type="ECO:0000256" key="1">
    <source>
        <dbReference type="SAM" id="MobiDB-lite"/>
    </source>
</evidence>
<dbReference type="InterPro" id="IPR000073">
    <property type="entry name" value="AB_hydrolase_1"/>
</dbReference>
<dbReference type="Pfam" id="PF00561">
    <property type="entry name" value="Abhydrolase_1"/>
    <property type="match status" value="1"/>
</dbReference>
<keyword evidence="4" id="KW-1185">Reference proteome</keyword>
<dbReference type="Gene3D" id="3.40.50.1820">
    <property type="entry name" value="alpha/beta hydrolase"/>
    <property type="match status" value="1"/>
</dbReference>
<gene>
    <name evidence="3" type="ORF">GCM10009737_22290</name>
</gene>
<feature type="compositionally biased region" description="Basic residues" evidence="1">
    <location>
        <begin position="416"/>
        <end position="437"/>
    </location>
</feature>
<dbReference type="PANTHER" id="PTHR36837">
    <property type="entry name" value="POLY(3-HYDROXYALKANOATE) POLYMERASE SUBUNIT PHAC"/>
    <property type="match status" value="1"/>
</dbReference>
<dbReference type="RefSeq" id="WP_344007155.1">
    <property type="nucleotide sequence ID" value="NZ_BAAAMY010000005.1"/>
</dbReference>
<organism evidence="3 4">
    <name type="scientific">Nocardioides lentus</name>
    <dbReference type="NCBI Taxonomy" id="338077"/>
    <lineage>
        <taxon>Bacteria</taxon>
        <taxon>Bacillati</taxon>
        <taxon>Actinomycetota</taxon>
        <taxon>Actinomycetes</taxon>
        <taxon>Propionibacteriales</taxon>
        <taxon>Nocardioidaceae</taxon>
        <taxon>Nocardioides</taxon>
    </lineage>
</organism>
<dbReference type="InterPro" id="IPR051321">
    <property type="entry name" value="PHA/PHB_synthase"/>
</dbReference>
<dbReference type="PANTHER" id="PTHR36837:SF2">
    <property type="entry name" value="POLY(3-HYDROXYALKANOATE) POLYMERASE SUBUNIT PHAC"/>
    <property type="match status" value="1"/>
</dbReference>
<reference evidence="4" key="1">
    <citation type="journal article" date="2019" name="Int. J. Syst. Evol. Microbiol.">
        <title>The Global Catalogue of Microorganisms (GCM) 10K type strain sequencing project: providing services to taxonomists for standard genome sequencing and annotation.</title>
        <authorList>
            <consortium name="The Broad Institute Genomics Platform"/>
            <consortium name="The Broad Institute Genome Sequencing Center for Infectious Disease"/>
            <person name="Wu L."/>
            <person name="Ma J."/>
        </authorList>
    </citation>
    <scope>NUCLEOTIDE SEQUENCE [LARGE SCALE GENOMIC DNA]</scope>
    <source>
        <strain evidence="4">JCM 14046</strain>
    </source>
</reference>
<feature type="domain" description="AB hydrolase-1" evidence="2">
    <location>
        <begin position="87"/>
        <end position="338"/>
    </location>
</feature>
<evidence type="ECO:0000313" key="4">
    <source>
        <dbReference type="Proteomes" id="UP001501612"/>
    </source>
</evidence>
<name>A0ABP5AUV7_9ACTN</name>
<dbReference type="Proteomes" id="UP001501612">
    <property type="component" value="Unassembled WGS sequence"/>
</dbReference>
<dbReference type="EMBL" id="BAAAMY010000005">
    <property type="protein sequence ID" value="GAA1920301.1"/>
    <property type="molecule type" value="Genomic_DNA"/>
</dbReference>
<accession>A0ABP5AUV7</accession>
<comment type="caution">
    <text evidence="3">The sequence shown here is derived from an EMBL/GenBank/DDBJ whole genome shotgun (WGS) entry which is preliminary data.</text>
</comment>
<evidence type="ECO:0000259" key="2">
    <source>
        <dbReference type="Pfam" id="PF00561"/>
    </source>
</evidence>